<evidence type="ECO:0000313" key="2">
    <source>
        <dbReference type="Proteomes" id="UP000827976"/>
    </source>
</evidence>
<keyword evidence="2" id="KW-1185">Reference proteome</keyword>
<reference evidence="2" key="1">
    <citation type="journal article" date="2022" name="Nat. Commun.">
        <title>Chromosome evolution and the genetic basis of agronomically important traits in greater yam.</title>
        <authorList>
            <person name="Bredeson J.V."/>
            <person name="Lyons J.B."/>
            <person name="Oniyinde I.O."/>
            <person name="Okereke N.R."/>
            <person name="Kolade O."/>
            <person name="Nnabue I."/>
            <person name="Nwadili C.O."/>
            <person name="Hribova E."/>
            <person name="Parker M."/>
            <person name="Nwogha J."/>
            <person name="Shu S."/>
            <person name="Carlson J."/>
            <person name="Kariba R."/>
            <person name="Muthemba S."/>
            <person name="Knop K."/>
            <person name="Barton G.J."/>
            <person name="Sherwood A.V."/>
            <person name="Lopez-Montes A."/>
            <person name="Asiedu R."/>
            <person name="Jamnadass R."/>
            <person name="Muchugi A."/>
            <person name="Goodstein D."/>
            <person name="Egesi C.N."/>
            <person name="Featherston J."/>
            <person name="Asfaw A."/>
            <person name="Simpson G.G."/>
            <person name="Dolezel J."/>
            <person name="Hendre P.S."/>
            <person name="Van Deynze A."/>
            <person name="Kumar P.L."/>
            <person name="Obidiegwu J.E."/>
            <person name="Bhattacharjee R."/>
            <person name="Rokhsar D.S."/>
        </authorList>
    </citation>
    <scope>NUCLEOTIDE SEQUENCE [LARGE SCALE GENOMIC DNA]</scope>
    <source>
        <strain evidence="2">cv. TDa95/00328</strain>
    </source>
</reference>
<dbReference type="Proteomes" id="UP000827976">
    <property type="component" value="Chromosome 17"/>
</dbReference>
<protein>
    <submittedName>
        <fullName evidence="1">S-type anion channel protein</fullName>
    </submittedName>
</protein>
<sequence length="382" mass="42428">MEQDHCHLPNILPITISSKKPPPSPPSSPSSSPSSTSSLSSSPISSKITGFHAGYFRISLALCGQALLWKTLSEHTTSDPRELRHLITRLPSISFLLLWSLAFLSLLSLSLLFLIRCFAHFHHVRAELSDYIGMNYLFAPWISYLLLLQSTPFFDPHSPIFILLCLFFSLPVIILDVKIYGQWFTKGRKFLSVVANPTSLLSVIANLAGARALARMGWKESAVCMFSLAMAHYLVLFVTLYQRLQGSNGLPAMLRPAFFLFFAAPSMASFTWASISGHFDISCKMLFFLSLFLFTSLVSRPALFKRSMRKFNIAWWTYSFPVTILALAASEYAQEVKGGISNALMLCLSVLSSIVTLALLVYTVLNAGELIPVDDPFSSVNT</sequence>
<name>A0ACB7UDE9_DIOAL</name>
<accession>A0ACB7UDE9</accession>
<proteinExistence type="predicted"/>
<organism evidence="1 2">
    <name type="scientific">Dioscorea alata</name>
    <name type="common">Purple yam</name>
    <dbReference type="NCBI Taxonomy" id="55571"/>
    <lineage>
        <taxon>Eukaryota</taxon>
        <taxon>Viridiplantae</taxon>
        <taxon>Streptophyta</taxon>
        <taxon>Embryophyta</taxon>
        <taxon>Tracheophyta</taxon>
        <taxon>Spermatophyta</taxon>
        <taxon>Magnoliopsida</taxon>
        <taxon>Liliopsida</taxon>
        <taxon>Dioscoreales</taxon>
        <taxon>Dioscoreaceae</taxon>
        <taxon>Dioscorea</taxon>
    </lineage>
</organism>
<dbReference type="EMBL" id="CM037027">
    <property type="protein sequence ID" value="KAH7658354.1"/>
    <property type="molecule type" value="Genomic_DNA"/>
</dbReference>
<evidence type="ECO:0000313" key="1">
    <source>
        <dbReference type="EMBL" id="KAH7658354.1"/>
    </source>
</evidence>
<gene>
    <name evidence="1" type="ORF">IHE45_17G082500</name>
</gene>
<comment type="caution">
    <text evidence="1">The sequence shown here is derived from an EMBL/GenBank/DDBJ whole genome shotgun (WGS) entry which is preliminary data.</text>
</comment>